<dbReference type="Pfam" id="PF20154">
    <property type="entry name" value="LNT_N"/>
    <property type="match status" value="1"/>
</dbReference>
<organism evidence="10 11">
    <name type="scientific">Leucobacter aridicollis</name>
    <dbReference type="NCBI Taxonomy" id="283878"/>
    <lineage>
        <taxon>Bacteria</taxon>
        <taxon>Bacillati</taxon>
        <taxon>Actinomycetota</taxon>
        <taxon>Actinomycetes</taxon>
        <taxon>Micrococcales</taxon>
        <taxon>Microbacteriaceae</taxon>
        <taxon>Leucobacter</taxon>
    </lineage>
</organism>
<evidence type="ECO:0000256" key="6">
    <source>
        <dbReference type="ARBA" id="ARBA00023136"/>
    </source>
</evidence>
<feature type="transmembrane region" description="Helical" evidence="8">
    <location>
        <begin position="12"/>
        <end position="31"/>
    </location>
</feature>
<evidence type="ECO:0000313" key="10">
    <source>
        <dbReference type="EMBL" id="NYD26667.1"/>
    </source>
</evidence>
<dbReference type="InterPro" id="IPR045378">
    <property type="entry name" value="LNT_N"/>
</dbReference>
<comment type="catalytic activity">
    <reaction evidence="8">
        <text>N-terminal S-1,2-diacyl-sn-glyceryl-L-cysteinyl-[lipoprotein] + a glycerophospholipid = N-acyl-S-1,2-diacyl-sn-glyceryl-L-cysteinyl-[lipoprotein] + a 2-acyl-sn-glycero-3-phospholipid + H(+)</text>
        <dbReference type="Rhea" id="RHEA:48228"/>
        <dbReference type="Rhea" id="RHEA-COMP:14681"/>
        <dbReference type="Rhea" id="RHEA-COMP:14684"/>
        <dbReference type="ChEBI" id="CHEBI:15378"/>
        <dbReference type="ChEBI" id="CHEBI:136912"/>
        <dbReference type="ChEBI" id="CHEBI:140656"/>
        <dbReference type="ChEBI" id="CHEBI:140657"/>
        <dbReference type="ChEBI" id="CHEBI:140660"/>
        <dbReference type="EC" id="2.3.1.269"/>
    </reaction>
</comment>
<dbReference type="Gene3D" id="3.60.110.10">
    <property type="entry name" value="Carbon-nitrogen hydrolase"/>
    <property type="match status" value="1"/>
</dbReference>
<feature type="transmembrane region" description="Helical" evidence="8">
    <location>
        <begin position="131"/>
        <end position="149"/>
    </location>
</feature>
<dbReference type="AlphaFoldDB" id="A0A852R217"/>
<comment type="subcellular location">
    <subcellularLocation>
        <location evidence="1 8">Cell membrane</location>
        <topology evidence="1 8">Multi-pass membrane protein</topology>
    </subcellularLocation>
</comment>
<evidence type="ECO:0000259" key="9">
    <source>
        <dbReference type="PROSITE" id="PS50263"/>
    </source>
</evidence>
<dbReference type="Proteomes" id="UP000586095">
    <property type="component" value="Unassembled WGS sequence"/>
</dbReference>
<feature type="transmembrane region" description="Helical" evidence="8">
    <location>
        <begin position="211"/>
        <end position="231"/>
    </location>
</feature>
<dbReference type="GO" id="GO:0042158">
    <property type="term" value="P:lipoprotein biosynthetic process"/>
    <property type="evidence" value="ECO:0007669"/>
    <property type="project" value="UniProtKB-UniRule"/>
</dbReference>
<evidence type="ECO:0000256" key="4">
    <source>
        <dbReference type="ARBA" id="ARBA00022692"/>
    </source>
</evidence>
<keyword evidence="11" id="KW-1185">Reference proteome</keyword>
<feature type="transmembrane region" description="Helical" evidence="8">
    <location>
        <begin position="179"/>
        <end position="204"/>
    </location>
</feature>
<sequence length="534" mass="56531">MIDGSTRPQPARLPWWLALPASAAGGLLFDLANPGAALWPLVFPAVALILASWWQQRAGVAALAGLVAGATFWLTHLQWLTLYLGPVPWLGLGVVMTAWFVLQGLATGAATRAISRLWLRRRTASGAQRTVRLGLVVVQAVAAAGIWVLREGIQGSWPYGGFPWGRVAHVFADSPFGALVSWVGFAGLSGVMAFAVALCVGACFGARRGALLVGGVVVALGVLALVPPAALEQTGSLRVAAVQGNSKSGIFDDRESGDVYADHVRGTEELLDELEATGDRVDVILWPENSAEFGLTDNPLRGREVALLSRRADAPIIVGSVLANEDGTYTNSSVVWGPEGQAESDAGTRYDKRFPVPFAEYMPNRSFFRALAPDLVDLVQLEYEAGEFAPVHGFDALGREVVAGVAICFDIIFDDQAEQMVGNGAEVIFAPTNNADFGRTDESVQQLQIARLRAIETGRALVNISTVGTSRIIGPDGQDIDGLEPFTRGAMTATVPLVAGETPALAYGALVSAMWMAAGLAGIGIAVYVRVRRM</sequence>
<evidence type="ECO:0000256" key="2">
    <source>
        <dbReference type="ARBA" id="ARBA00022475"/>
    </source>
</evidence>
<evidence type="ECO:0000313" key="11">
    <source>
        <dbReference type="Proteomes" id="UP000586095"/>
    </source>
</evidence>
<dbReference type="PANTHER" id="PTHR38686:SF1">
    <property type="entry name" value="APOLIPOPROTEIN N-ACYLTRANSFERASE"/>
    <property type="match status" value="1"/>
</dbReference>
<dbReference type="RefSeq" id="WP_185986812.1">
    <property type="nucleotide sequence ID" value="NZ_BAAALZ010000005.1"/>
</dbReference>
<dbReference type="PROSITE" id="PS50263">
    <property type="entry name" value="CN_HYDROLASE"/>
    <property type="match status" value="1"/>
</dbReference>
<evidence type="ECO:0000256" key="7">
    <source>
        <dbReference type="ARBA" id="ARBA00023315"/>
    </source>
</evidence>
<dbReference type="EC" id="2.3.1.269" evidence="8"/>
<feature type="transmembrane region" description="Helical" evidence="8">
    <location>
        <begin position="87"/>
        <end position="110"/>
    </location>
</feature>
<keyword evidence="10" id="KW-0449">Lipoprotein</keyword>
<dbReference type="InterPro" id="IPR036526">
    <property type="entry name" value="C-N_Hydrolase_sf"/>
</dbReference>
<dbReference type="CDD" id="cd07571">
    <property type="entry name" value="ALP_N-acyl_transferase"/>
    <property type="match status" value="1"/>
</dbReference>
<evidence type="ECO:0000256" key="1">
    <source>
        <dbReference type="ARBA" id="ARBA00004651"/>
    </source>
</evidence>
<dbReference type="EMBL" id="JACCBD010000001">
    <property type="protein sequence ID" value="NYD26667.1"/>
    <property type="molecule type" value="Genomic_DNA"/>
</dbReference>
<gene>
    <name evidence="8" type="primary">lnt</name>
    <name evidence="10" type="ORF">BJ960_001470</name>
</gene>
<comment type="similarity">
    <text evidence="8">Belongs to the CN hydrolase family. Apolipoprotein N-acyltransferase subfamily.</text>
</comment>
<dbReference type="HAMAP" id="MF_01148">
    <property type="entry name" value="Lnt"/>
    <property type="match status" value="1"/>
</dbReference>
<dbReference type="SUPFAM" id="SSF56317">
    <property type="entry name" value="Carbon-nitrogen hydrolase"/>
    <property type="match status" value="1"/>
</dbReference>
<protein>
    <recommendedName>
        <fullName evidence="8">Apolipoprotein N-acyltransferase</fullName>
        <shortName evidence="8">ALP N-acyltransferase</shortName>
        <ecNumber evidence="8">2.3.1.269</ecNumber>
    </recommendedName>
</protein>
<dbReference type="InterPro" id="IPR003010">
    <property type="entry name" value="C-N_Hydrolase"/>
</dbReference>
<feature type="transmembrane region" description="Helical" evidence="8">
    <location>
        <begin position="504"/>
        <end position="529"/>
    </location>
</feature>
<comment type="pathway">
    <text evidence="8">Protein modification; lipoprotein biosynthesis (N-acyl transfer).</text>
</comment>
<keyword evidence="5 8" id="KW-1133">Transmembrane helix</keyword>
<dbReference type="InterPro" id="IPR004563">
    <property type="entry name" value="Apolipo_AcylTrfase"/>
</dbReference>
<comment type="function">
    <text evidence="8">Catalyzes the phospholipid dependent N-acylation of the N-terminal cysteine of apolipoprotein, the last step in lipoprotein maturation.</text>
</comment>
<dbReference type="GO" id="GO:0005886">
    <property type="term" value="C:plasma membrane"/>
    <property type="evidence" value="ECO:0007669"/>
    <property type="project" value="UniProtKB-SubCell"/>
</dbReference>
<keyword evidence="2 8" id="KW-1003">Cell membrane</keyword>
<accession>A0A852R217</accession>
<comment type="caution">
    <text evidence="10">The sequence shown here is derived from an EMBL/GenBank/DDBJ whole genome shotgun (WGS) entry which is preliminary data.</text>
</comment>
<reference evidence="10 11" key="1">
    <citation type="submission" date="2020-07" db="EMBL/GenBank/DDBJ databases">
        <title>Sequencing the genomes of 1000 actinobacteria strains.</title>
        <authorList>
            <person name="Klenk H.-P."/>
        </authorList>
    </citation>
    <scope>NUCLEOTIDE SEQUENCE [LARGE SCALE GENOMIC DNA]</scope>
    <source>
        <strain evidence="10 11">DSM 17380</strain>
    </source>
</reference>
<keyword evidence="4 8" id="KW-0812">Transmembrane</keyword>
<dbReference type="Pfam" id="PF00795">
    <property type="entry name" value="CN_hydrolase"/>
    <property type="match status" value="1"/>
</dbReference>
<proteinExistence type="inferred from homology"/>
<evidence type="ECO:0000256" key="8">
    <source>
        <dbReference type="HAMAP-Rule" id="MF_01148"/>
    </source>
</evidence>
<dbReference type="PANTHER" id="PTHR38686">
    <property type="entry name" value="APOLIPOPROTEIN N-ACYLTRANSFERASE"/>
    <property type="match status" value="1"/>
</dbReference>
<evidence type="ECO:0000256" key="5">
    <source>
        <dbReference type="ARBA" id="ARBA00022989"/>
    </source>
</evidence>
<evidence type="ECO:0000256" key="3">
    <source>
        <dbReference type="ARBA" id="ARBA00022679"/>
    </source>
</evidence>
<feature type="transmembrane region" description="Helical" evidence="8">
    <location>
        <begin position="61"/>
        <end position="81"/>
    </location>
</feature>
<keyword evidence="3 8" id="KW-0808">Transferase</keyword>
<dbReference type="GO" id="GO:0016410">
    <property type="term" value="F:N-acyltransferase activity"/>
    <property type="evidence" value="ECO:0007669"/>
    <property type="project" value="UniProtKB-UniRule"/>
</dbReference>
<dbReference type="NCBIfam" id="TIGR00546">
    <property type="entry name" value="lnt"/>
    <property type="match status" value="1"/>
</dbReference>
<dbReference type="UniPathway" id="UPA00666"/>
<keyword evidence="6 8" id="KW-0472">Membrane</keyword>
<keyword evidence="7 8" id="KW-0012">Acyltransferase</keyword>
<feature type="domain" description="CN hydrolase" evidence="9">
    <location>
        <begin position="237"/>
        <end position="497"/>
    </location>
</feature>
<feature type="transmembrane region" description="Helical" evidence="8">
    <location>
        <begin position="37"/>
        <end position="54"/>
    </location>
</feature>
<name>A0A852R217_9MICO</name>